<name>A0A917LCU4_9BACI</name>
<dbReference type="CDD" id="cd06782">
    <property type="entry name" value="cpPDZ_CPP-like"/>
    <property type="match status" value="1"/>
</dbReference>
<evidence type="ECO:0000256" key="1">
    <source>
        <dbReference type="ARBA" id="ARBA00009179"/>
    </source>
</evidence>
<dbReference type="InterPro" id="IPR041489">
    <property type="entry name" value="PDZ_6"/>
</dbReference>
<keyword evidence="9" id="KW-1185">Reference proteome</keyword>
<dbReference type="SUPFAM" id="SSF47090">
    <property type="entry name" value="PGBD-like"/>
    <property type="match status" value="1"/>
</dbReference>
<dbReference type="Gene3D" id="3.30.750.44">
    <property type="match status" value="1"/>
</dbReference>
<dbReference type="Pfam" id="PF03572">
    <property type="entry name" value="Peptidase_S41"/>
    <property type="match status" value="1"/>
</dbReference>
<dbReference type="GO" id="GO:0007165">
    <property type="term" value="P:signal transduction"/>
    <property type="evidence" value="ECO:0007669"/>
    <property type="project" value="TreeGrafter"/>
</dbReference>
<keyword evidence="6" id="KW-0472">Membrane</keyword>
<accession>A0A917LCU4</accession>
<dbReference type="GO" id="GO:0030288">
    <property type="term" value="C:outer membrane-bounded periplasmic space"/>
    <property type="evidence" value="ECO:0007669"/>
    <property type="project" value="TreeGrafter"/>
</dbReference>
<dbReference type="InterPro" id="IPR036365">
    <property type="entry name" value="PGBD-like_sf"/>
</dbReference>
<proteinExistence type="inferred from homology"/>
<dbReference type="InterPro" id="IPR004447">
    <property type="entry name" value="Peptidase_S41A"/>
</dbReference>
<dbReference type="Pfam" id="PF01471">
    <property type="entry name" value="PG_binding_1"/>
    <property type="match status" value="1"/>
</dbReference>
<dbReference type="SUPFAM" id="SSF50156">
    <property type="entry name" value="PDZ domain-like"/>
    <property type="match status" value="1"/>
</dbReference>
<reference evidence="8" key="1">
    <citation type="journal article" date="2014" name="Int. J. Syst. Evol. Microbiol.">
        <title>Complete genome sequence of Corynebacterium casei LMG S-19264T (=DSM 44701T), isolated from a smear-ripened cheese.</title>
        <authorList>
            <consortium name="US DOE Joint Genome Institute (JGI-PGF)"/>
            <person name="Walter F."/>
            <person name="Albersmeier A."/>
            <person name="Kalinowski J."/>
            <person name="Ruckert C."/>
        </authorList>
    </citation>
    <scope>NUCLEOTIDE SEQUENCE</scope>
    <source>
        <strain evidence="8">CGMCC 1.15760</strain>
    </source>
</reference>
<dbReference type="SUPFAM" id="SSF52096">
    <property type="entry name" value="ClpP/crotonase"/>
    <property type="match status" value="1"/>
</dbReference>
<dbReference type="NCBIfam" id="TIGR00225">
    <property type="entry name" value="prc"/>
    <property type="match status" value="1"/>
</dbReference>
<dbReference type="Gene3D" id="3.90.226.10">
    <property type="entry name" value="2-enoyl-CoA Hydratase, Chain A, domain 1"/>
    <property type="match status" value="1"/>
</dbReference>
<dbReference type="InterPro" id="IPR001478">
    <property type="entry name" value="PDZ"/>
</dbReference>
<evidence type="ECO:0000256" key="3">
    <source>
        <dbReference type="ARBA" id="ARBA00022801"/>
    </source>
</evidence>
<dbReference type="Gene3D" id="1.10.101.10">
    <property type="entry name" value="PGBD-like superfamily/PGBD"/>
    <property type="match status" value="1"/>
</dbReference>
<evidence type="ECO:0000313" key="9">
    <source>
        <dbReference type="Proteomes" id="UP000616608"/>
    </source>
</evidence>
<keyword evidence="6" id="KW-0812">Transmembrane</keyword>
<evidence type="ECO:0000259" key="7">
    <source>
        <dbReference type="PROSITE" id="PS50106"/>
    </source>
</evidence>
<dbReference type="PANTHER" id="PTHR32060:SF30">
    <property type="entry name" value="CARBOXY-TERMINAL PROCESSING PROTEASE CTPA"/>
    <property type="match status" value="1"/>
</dbReference>
<keyword evidence="3 5" id="KW-0378">Hydrolase</keyword>
<dbReference type="Gene3D" id="2.30.42.10">
    <property type="match status" value="1"/>
</dbReference>
<feature type="domain" description="PDZ" evidence="7">
    <location>
        <begin position="116"/>
        <end position="194"/>
    </location>
</feature>
<dbReference type="Pfam" id="PF22694">
    <property type="entry name" value="CtpB_N-like"/>
    <property type="match status" value="1"/>
</dbReference>
<dbReference type="PANTHER" id="PTHR32060">
    <property type="entry name" value="TAIL-SPECIFIC PROTEASE"/>
    <property type="match status" value="1"/>
</dbReference>
<dbReference type="Proteomes" id="UP000616608">
    <property type="component" value="Unassembled WGS sequence"/>
</dbReference>
<dbReference type="InterPro" id="IPR005151">
    <property type="entry name" value="Tail-specific_protease"/>
</dbReference>
<sequence>MEQNNNEQEEIVKPAGRYLRFKPFAFLMMLFFVVLATAGLTIFALTFGEEKVVEVKVPVERAEFEKVYDAFDALKKDYYVEVEDNTLIEGAVNGMLDSLEDPYTDYMTVKEAGDFNESLSSSFQGIGAEVQDRNGQIMIVTPIKNSPAEKAGLLPHDIILSVDGENIEGKTTSEAVALIRGEKGTEVTLMIKRGDGAPIEVKIKRDDIPIETVYGEMLEDGIAHVQITSFSEKTAEELQAVLDSFTDMKGIVLDMRQNPGGYLDQAMLMASLFVEEGKPIYQIQLRNQKPEIFYAQGGKKYDVPVTVLIDKGSASASEIVAAALQESAGAKVIGEQSFGKGTMQTVHQFQVKNKKDGSEMKYTQGKWLTPLGNWINEKGIKPDVAVNMPTYASLPYVSPSVEMKEGMVSEQVKAVQEMLTVLGYEAGKIDGSFDEELTQVVKQFQVDQKLEQTGVITGDTTLAIMEQLREKIKTDDPQLKRAAEEAKSAK</sequence>
<dbReference type="CDD" id="cd07560">
    <property type="entry name" value="Peptidase_S41_CPP"/>
    <property type="match status" value="1"/>
</dbReference>
<dbReference type="FunFam" id="2.30.42.10:FF:000063">
    <property type="entry name" value="Peptidase, S41 family"/>
    <property type="match status" value="1"/>
</dbReference>
<dbReference type="GO" id="GO:0006508">
    <property type="term" value="P:proteolysis"/>
    <property type="evidence" value="ECO:0007669"/>
    <property type="project" value="UniProtKB-KW"/>
</dbReference>
<dbReference type="SMART" id="SM00228">
    <property type="entry name" value="PDZ"/>
    <property type="match status" value="1"/>
</dbReference>
<dbReference type="GO" id="GO:0008236">
    <property type="term" value="F:serine-type peptidase activity"/>
    <property type="evidence" value="ECO:0007669"/>
    <property type="project" value="UniProtKB-KW"/>
</dbReference>
<dbReference type="EMBL" id="BMJT01000002">
    <property type="protein sequence ID" value="GGG14054.1"/>
    <property type="molecule type" value="Genomic_DNA"/>
</dbReference>
<dbReference type="Pfam" id="PF17820">
    <property type="entry name" value="PDZ_6"/>
    <property type="match status" value="1"/>
</dbReference>
<dbReference type="GO" id="GO:0004175">
    <property type="term" value="F:endopeptidase activity"/>
    <property type="evidence" value="ECO:0007669"/>
    <property type="project" value="TreeGrafter"/>
</dbReference>
<dbReference type="InterPro" id="IPR036034">
    <property type="entry name" value="PDZ_sf"/>
</dbReference>
<evidence type="ECO:0000256" key="2">
    <source>
        <dbReference type="ARBA" id="ARBA00022670"/>
    </source>
</evidence>
<dbReference type="SMART" id="SM00245">
    <property type="entry name" value="TSPc"/>
    <property type="match status" value="1"/>
</dbReference>
<dbReference type="InterPro" id="IPR029045">
    <property type="entry name" value="ClpP/crotonase-like_dom_sf"/>
</dbReference>
<dbReference type="PROSITE" id="PS50106">
    <property type="entry name" value="PDZ"/>
    <property type="match status" value="1"/>
</dbReference>
<evidence type="ECO:0000256" key="4">
    <source>
        <dbReference type="ARBA" id="ARBA00022825"/>
    </source>
</evidence>
<dbReference type="InterPro" id="IPR002477">
    <property type="entry name" value="Peptidoglycan-bd-like"/>
</dbReference>
<evidence type="ECO:0000256" key="5">
    <source>
        <dbReference type="RuleBase" id="RU004404"/>
    </source>
</evidence>
<feature type="transmembrane region" description="Helical" evidence="6">
    <location>
        <begin position="24"/>
        <end position="47"/>
    </location>
</feature>
<keyword evidence="6" id="KW-1133">Transmembrane helix</keyword>
<keyword evidence="2 5" id="KW-0645">Protease</keyword>
<protein>
    <submittedName>
        <fullName evidence="8">Peptidase S41</fullName>
    </submittedName>
</protein>
<organism evidence="8 9">
    <name type="scientific">Lysinibacillus alkalisoli</name>
    <dbReference type="NCBI Taxonomy" id="1911548"/>
    <lineage>
        <taxon>Bacteria</taxon>
        <taxon>Bacillati</taxon>
        <taxon>Bacillota</taxon>
        <taxon>Bacilli</taxon>
        <taxon>Bacillales</taxon>
        <taxon>Bacillaceae</taxon>
        <taxon>Lysinibacillus</taxon>
    </lineage>
</organism>
<dbReference type="RefSeq" id="WP_188613484.1">
    <property type="nucleotide sequence ID" value="NZ_BMJT01000002.1"/>
</dbReference>
<evidence type="ECO:0000313" key="8">
    <source>
        <dbReference type="EMBL" id="GGG14054.1"/>
    </source>
</evidence>
<comment type="similarity">
    <text evidence="1 5">Belongs to the peptidase S41A family.</text>
</comment>
<keyword evidence="4 5" id="KW-0720">Serine protease</keyword>
<reference evidence="8" key="2">
    <citation type="submission" date="2020-09" db="EMBL/GenBank/DDBJ databases">
        <authorList>
            <person name="Sun Q."/>
            <person name="Zhou Y."/>
        </authorList>
    </citation>
    <scope>NUCLEOTIDE SEQUENCE</scope>
    <source>
        <strain evidence="8">CGMCC 1.15760</strain>
    </source>
</reference>
<dbReference type="InterPro" id="IPR055210">
    <property type="entry name" value="CtpA/B_N"/>
</dbReference>
<comment type="caution">
    <text evidence="8">The sequence shown here is derived from an EMBL/GenBank/DDBJ whole genome shotgun (WGS) entry which is preliminary data.</text>
</comment>
<gene>
    <name evidence="8" type="ORF">GCM10007425_05430</name>
</gene>
<dbReference type="InterPro" id="IPR036366">
    <property type="entry name" value="PGBDSf"/>
</dbReference>
<dbReference type="AlphaFoldDB" id="A0A917LCU4"/>
<evidence type="ECO:0000256" key="6">
    <source>
        <dbReference type="SAM" id="Phobius"/>
    </source>
</evidence>